<comment type="caution">
    <text evidence="3">The sequence shown here is derived from an EMBL/GenBank/DDBJ whole genome shotgun (WGS) entry which is preliminary data.</text>
</comment>
<protein>
    <recommendedName>
        <fullName evidence="2">DUF5652 domain-containing protein</fullName>
    </recommendedName>
</protein>
<keyword evidence="1" id="KW-1133">Transmembrane helix</keyword>
<feature type="transmembrane region" description="Helical" evidence="1">
    <location>
        <begin position="37"/>
        <end position="57"/>
    </location>
</feature>
<dbReference type="Proteomes" id="UP000034956">
    <property type="component" value="Unassembled WGS sequence"/>
</dbReference>
<sequence length="70" mass="7999">MDFLNAHPFLVILGVIWTLPWKGVALWRAAKLNQPKWFVALLIVNTLGILEILYIYVFSKKQAIKSGDSQ</sequence>
<feature type="domain" description="DUF5652" evidence="2">
    <location>
        <begin position="7"/>
        <end position="64"/>
    </location>
</feature>
<name>A0A0G1XBS3_9BACT</name>
<evidence type="ECO:0000259" key="2">
    <source>
        <dbReference type="Pfam" id="PF18893"/>
    </source>
</evidence>
<evidence type="ECO:0000313" key="4">
    <source>
        <dbReference type="Proteomes" id="UP000034956"/>
    </source>
</evidence>
<accession>A0A0G1XBS3</accession>
<dbReference type="InterPro" id="IPR043712">
    <property type="entry name" value="DUF5652"/>
</dbReference>
<keyword evidence="1" id="KW-0812">Transmembrane</keyword>
<evidence type="ECO:0000313" key="3">
    <source>
        <dbReference type="EMBL" id="KKU91750.1"/>
    </source>
</evidence>
<proteinExistence type="predicted"/>
<dbReference type="EMBL" id="LCPF01000001">
    <property type="protein sequence ID" value="KKU91750.1"/>
    <property type="molecule type" value="Genomic_DNA"/>
</dbReference>
<gene>
    <name evidence="3" type="ORF">UY23_C0001G0356</name>
</gene>
<keyword evidence="1" id="KW-0472">Membrane</keyword>
<dbReference type="Pfam" id="PF18893">
    <property type="entry name" value="DUF5652"/>
    <property type="match status" value="1"/>
</dbReference>
<evidence type="ECO:0000256" key="1">
    <source>
        <dbReference type="SAM" id="Phobius"/>
    </source>
</evidence>
<reference evidence="3 4" key="1">
    <citation type="journal article" date="2015" name="Nature">
        <title>rRNA introns, odd ribosomes, and small enigmatic genomes across a large radiation of phyla.</title>
        <authorList>
            <person name="Brown C.T."/>
            <person name="Hug L.A."/>
            <person name="Thomas B.C."/>
            <person name="Sharon I."/>
            <person name="Castelle C.J."/>
            <person name="Singh A."/>
            <person name="Wilkins M.J."/>
            <person name="Williams K.H."/>
            <person name="Banfield J.F."/>
        </authorList>
    </citation>
    <scope>NUCLEOTIDE SEQUENCE [LARGE SCALE GENOMIC DNA]</scope>
</reference>
<feature type="transmembrane region" description="Helical" evidence="1">
    <location>
        <begin position="6"/>
        <end position="25"/>
    </location>
</feature>
<organism evidence="3 4">
    <name type="scientific">Candidatus Jorgensenbacteria bacterium GW2011_GWA1_48_11</name>
    <dbReference type="NCBI Taxonomy" id="1618660"/>
    <lineage>
        <taxon>Bacteria</taxon>
        <taxon>Candidatus Joergenseniibacteriota</taxon>
    </lineage>
</organism>
<dbReference type="AlphaFoldDB" id="A0A0G1XBS3"/>